<reference evidence="7" key="1">
    <citation type="journal article" date="2015" name="Nature">
        <title>Complex archaea that bridge the gap between prokaryotes and eukaryotes.</title>
        <authorList>
            <person name="Spang A."/>
            <person name="Saw J.H."/>
            <person name="Jorgensen S.L."/>
            <person name="Zaremba-Niedzwiedzka K."/>
            <person name="Martijn J."/>
            <person name="Lind A.E."/>
            <person name="van Eijk R."/>
            <person name="Schleper C."/>
            <person name="Guy L."/>
            <person name="Ettema T.J."/>
        </authorList>
    </citation>
    <scope>NUCLEOTIDE SEQUENCE</scope>
</reference>
<accession>A0A0F9NCD1</accession>
<evidence type="ECO:0000256" key="5">
    <source>
        <dbReference type="ARBA" id="ARBA00023136"/>
    </source>
</evidence>
<dbReference type="AlphaFoldDB" id="A0A0F9NCD1"/>
<feature type="transmembrane region" description="Helical" evidence="6">
    <location>
        <begin position="14"/>
        <end position="31"/>
    </location>
</feature>
<sequence length="69" mass="7415">AVPFVFGSLRSTPIGGRILVGSLAGIGFYLLNQSFQHIGIVFGLVPWLTAAFPTAVFAIVGIILMRRIR</sequence>
<gene>
    <name evidence="7" type="ORF">LCGC14_0983940</name>
</gene>
<feature type="transmembrane region" description="Helical" evidence="6">
    <location>
        <begin position="37"/>
        <end position="64"/>
    </location>
</feature>
<evidence type="ECO:0000256" key="2">
    <source>
        <dbReference type="ARBA" id="ARBA00022475"/>
    </source>
</evidence>
<dbReference type="InterPro" id="IPR005495">
    <property type="entry name" value="LptG/LptF_permease"/>
</dbReference>
<feature type="non-terminal residue" evidence="7">
    <location>
        <position position="1"/>
    </location>
</feature>
<keyword evidence="2" id="KW-1003">Cell membrane</keyword>
<dbReference type="EMBL" id="LAZR01003693">
    <property type="protein sequence ID" value="KKN15634.1"/>
    <property type="molecule type" value="Genomic_DNA"/>
</dbReference>
<dbReference type="GO" id="GO:0005886">
    <property type="term" value="C:plasma membrane"/>
    <property type="evidence" value="ECO:0007669"/>
    <property type="project" value="UniProtKB-SubCell"/>
</dbReference>
<evidence type="ECO:0000256" key="1">
    <source>
        <dbReference type="ARBA" id="ARBA00004651"/>
    </source>
</evidence>
<organism evidence="7">
    <name type="scientific">marine sediment metagenome</name>
    <dbReference type="NCBI Taxonomy" id="412755"/>
    <lineage>
        <taxon>unclassified sequences</taxon>
        <taxon>metagenomes</taxon>
        <taxon>ecological metagenomes</taxon>
    </lineage>
</organism>
<dbReference type="Pfam" id="PF03739">
    <property type="entry name" value="LptF_LptG"/>
    <property type="match status" value="1"/>
</dbReference>
<keyword evidence="3 6" id="KW-0812">Transmembrane</keyword>
<keyword evidence="4 6" id="KW-1133">Transmembrane helix</keyword>
<evidence type="ECO:0000313" key="7">
    <source>
        <dbReference type="EMBL" id="KKN15634.1"/>
    </source>
</evidence>
<evidence type="ECO:0000256" key="4">
    <source>
        <dbReference type="ARBA" id="ARBA00022989"/>
    </source>
</evidence>
<evidence type="ECO:0000256" key="3">
    <source>
        <dbReference type="ARBA" id="ARBA00022692"/>
    </source>
</evidence>
<name>A0A0F9NCD1_9ZZZZ</name>
<evidence type="ECO:0000256" key="6">
    <source>
        <dbReference type="SAM" id="Phobius"/>
    </source>
</evidence>
<protein>
    <recommendedName>
        <fullName evidence="8">Permease YjgP/YjgQ</fullName>
    </recommendedName>
</protein>
<evidence type="ECO:0008006" key="8">
    <source>
        <dbReference type="Google" id="ProtNLM"/>
    </source>
</evidence>
<comment type="subcellular location">
    <subcellularLocation>
        <location evidence="1">Cell membrane</location>
        <topology evidence="1">Multi-pass membrane protein</topology>
    </subcellularLocation>
</comment>
<comment type="caution">
    <text evidence="7">The sequence shown here is derived from an EMBL/GenBank/DDBJ whole genome shotgun (WGS) entry which is preliminary data.</text>
</comment>
<proteinExistence type="predicted"/>
<keyword evidence="5 6" id="KW-0472">Membrane</keyword>